<accession>A0A517W9N9</accession>
<reference evidence="2 3" key="1">
    <citation type="submission" date="2019-02" db="EMBL/GenBank/DDBJ databases">
        <title>Deep-cultivation of Planctomycetes and their phenomic and genomic characterization uncovers novel biology.</title>
        <authorList>
            <person name="Wiegand S."/>
            <person name="Jogler M."/>
            <person name="Boedeker C."/>
            <person name="Pinto D."/>
            <person name="Vollmers J."/>
            <person name="Rivas-Marin E."/>
            <person name="Kohn T."/>
            <person name="Peeters S.H."/>
            <person name="Heuer A."/>
            <person name="Rast P."/>
            <person name="Oberbeckmann S."/>
            <person name="Bunk B."/>
            <person name="Jeske O."/>
            <person name="Meyerdierks A."/>
            <person name="Storesund J.E."/>
            <person name="Kallscheuer N."/>
            <person name="Luecker S."/>
            <person name="Lage O.M."/>
            <person name="Pohl T."/>
            <person name="Merkel B.J."/>
            <person name="Hornburger P."/>
            <person name="Mueller R.-W."/>
            <person name="Bruemmer F."/>
            <person name="Labrenz M."/>
            <person name="Spormann A.M."/>
            <person name="Op den Camp H."/>
            <person name="Overmann J."/>
            <person name="Amann R."/>
            <person name="Jetten M.S.M."/>
            <person name="Mascher T."/>
            <person name="Medema M.H."/>
            <person name="Devos D.P."/>
            <person name="Kaster A.-K."/>
            <person name="Ovreas L."/>
            <person name="Rohde M."/>
            <person name="Galperin M.Y."/>
            <person name="Jogler C."/>
        </authorList>
    </citation>
    <scope>NUCLEOTIDE SEQUENCE [LARGE SCALE GENOMIC DNA]</scope>
    <source>
        <strain evidence="2 3">V6</strain>
    </source>
</reference>
<dbReference type="Pfam" id="PF13276">
    <property type="entry name" value="HTH_21"/>
    <property type="match status" value="1"/>
</dbReference>
<dbReference type="PANTHER" id="PTHR47515">
    <property type="entry name" value="LOW CALCIUM RESPONSE LOCUS PROTEIN T"/>
    <property type="match status" value="1"/>
</dbReference>
<dbReference type="AlphaFoldDB" id="A0A517W9N9"/>
<feature type="domain" description="HTH-like" evidence="1">
    <location>
        <begin position="42"/>
        <end position="80"/>
    </location>
</feature>
<protein>
    <recommendedName>
        <fullName evidence="1">HTH-like domain-containing protein</fullName>
    </recommendedName>
</protein>
<gene>
    <name evidence="2" type="ORF">V6x_16470</name>
</gene>
<sequence length="81" mass="9691">MNFVRDSLGHDQVSERRACRVLGESRSTQQRQPVVPSDEPQLVREIIDLASQYGRYGYRRVAELLRRRGWKVNHKRVERLW</sequence>
<organism evidence="2 3">
    <name type="scientific">Gimesia chilikensis</name>
    <dbReference type="NCBI Taxonomy" id="2605989"/>
    <lineage>
        <taxon>Bacteria</taxon>
        <taxon>Pseudomonadati</taxon>
        <taxon>Planctomycetota</taxon>
        <taxon>Planctomycetia</taxon>
        <taxon>Planctomycetales</taxon>
        <taxon>Planctomycetaceae</taxon>
        <taxon>Gimesia</taxon>
    </lineage>
</organism>
<dbReference type="PANTHER" id="PTHR47515:SF1">
    <property type="entry name" value="BLR2054 PROTEIN"/>
    <property type="match status" value="1"/>
</dbReference>
<evidence type="ECO:0000313" key="3">
    <source>
        <dbReference type="Proteomes" id="UP000320722"/>
    </source>
</evidence>
<name>A0A517W9N9_9PLAN</name>
<dbReference type="InterPro" id="IPR025948">
    <property type="entry name" value="HTH-like_dom"/>
</dbReference>
<dbReference type="EMBL" id="CP036347">
    <property type="protein sequence ID" value="QDU01964.1"/>
    <property type="molecule type" value="Genomic_DNA"/>
</dbReference>
<evidence type="ECO:0000313" key="2">
    <source>
        <dbReference type="EMBL" id="QDU01964.1"/>
    </source>
</evidence>
<proteinExistence type="predicted"/>
<dbReference type="Proteomes" id="UP000320722">
    <property type="component" value="Chromosome"/>
</dbReference>
<evidence type="ECO:0000259" key="1">
    <source>
        <dbReference type="Pfam" id="PF13276"/>
    </source>
</evidence>